<name>A0A395LKD6_9SPHN</name>
<reference evidence="1 2" key="1">
    <citation type="submission" date="2018-07" db="EMBL/GenBank/DDBJ databases">
        <title>Erythrobacter nanhaiensis sp. nov., a novel member of the genus Erythrobacter isolated from the South China Sea.</title>
        <authorList>
            <person name="Chen X."/>
            <person name="Liu J."/>
        </authorList>
    </citation>
    <scope>NUCLEOTIDE SEQUENCE [LARGE SCALE GENOMIC DNA]</scope>
    <source>
        <strain evidence="1 2">S-5</strain>
    </source>
</reference>
<evidence type="ECO:0000313" key="1">
    <source>
        <dbReference type="EMBL" id="RDS77448.1"/>
    </source>
</evidence>
<dbReference type="EMBL" id="QRBB01000001">
    <property type="protein sequence ID" value="RDS77448.1"/>
    <property type="molecule type" value="Genomic_DNA"/>
</dbReference>
<keyword evidence="2" id="KW-1185">Reference proteome</keyword>
<accession>A0A395LKD6</accession>
<evidence type="ECO:0000313" key="2">
    <source>
        <dbReference type="Proteomes" id="UP000254101"/>
    </source>
</evidence>
<comment type="caution">
    <text evidence="1">The sequence shown here is derived from an EMBL/GenBank/DDBJ whole genome shotgun (WGS) entry which is preliminary data.</text>
</comment>
<dbReference type="RefSeq" id="WP_115491666.1">
    <property type="nucleotide sequence ID" value="NZ_JACHWW010000001.1"/>
</dbReference>
<dbReference type="AlphaFoldDB" id="A0A395LKD6"/>
<protein>
    <submittedName>
        <fullName evidence="1">Uncharacterized protein</fullName>
    </submittedName>
</protein>
<proteinExistence type="predicted"/>
<gene>
    <name evidence="1" type="ORF">DL238_07395</name>
</gene>
<dbReference type="Proteomes" id="UP000254101">
    <property type="component" value="Unassembled WGS sequence"/>
</dbReference>
<sequence>MDIEAIKVGQKCTISGRSYSRNGERLHLIFYTVGSQAGLEMSWDGWPGSDFPRVMSMTFGDQSCR</sequence>
<dbReference type="OrthoDB" id="289385at2"/>
<organism evidence="1 2">
    <name type="scientific">Alteriqipengyuania lutimaris</name>
    <dbReference type="NCBI Taxonomy" id="1538146"/>
    <lineage>
        <taxon>Bacteria</taxon>
        <taxon>Pseudomonadati</taxon>
        <taxon>Pseudomonadota</taxon>
        <taxon>Alphaproteobacteria</taxon>
        <taxon>Sphingomonadales</taxon>
        <taxon>Erythrobacteraceae</taxon>
        <taxon>Alteriqipengyuania</taxon>
    </lineage>
</organism>